<evidence type="ECO:0000256" key="4">
    <source>
        <dbReference type="ARBA" id="ARBA00022617"/>
    </source>
</evidence>
<dbReference type="GO" id="GO:0016705">
    <property type="term" value="F:oxidoreductase activity, acting on paired donors, with incorporation or reduction of molecular oxygen"/>
    <property type="evidence" value="ECO:0007669"/>
    <property type="project" value="InterPro"/>
</dbReference>
<keyword evidence="11 14" id="KW-0472">Membrane</keyword>
<evidence type="ECO:0000256" key="1">
    <source>
        <dbReference type="ARBA" id="ARBA00001971"/>
    </source>
</evidence>
<feature type="transmembrane region" description="Helical" evidence="14">
    <location>
        <begin position="12"/>
        <end position="32"/>
    </location>
</feature>
<evidence type="ECO:0000256" key="10">
    <source>
        <dbReference type="ARBA" id="ARBA00023033"/>
    </source>
</evidence>
<dbReference type="GO" id="GO:0016020">
    <property type="term" value="C:membrane"/>
    <property type="evidence" value="ECO:0007669"/>
    <property type="project" value="UniProtKB-SubCell"/>
</dbReference>
<dbReference type="Pfam" id="PF00067">
    <property type="entry name" value="p450"/>
    <property type="match status" value="1"/>
</dbReference>
<dbReference type="GO" id="GO:0009403">
    <property type="term" value="P:toxin biosynthetic process"/>
    <property type="evidence" value="ECO:0007669"/>
    <property type="project" value="UniProtKB-ARBA"/>
</dbReference>
<dbReference type="CDD" id="cd11058">
    <property type="entry name" value="CYP60B-like"/>
    <property type="match status" value="1"/>
</dbReference>
<feature type="binding site" description="axial binding residue" evidence="12">
    <location>
        <position position="446"/>
    </location>
    <ligand>
        <name>heme</name>
        <dbReference type="ChEBI" id="CHEBI:30413"/>
    </ligand>
    <ligandPart>
        <name>Fe</name>
        <dbReference type="ChEBI" id="CHEBI:18248"/>
    </ligandPart>
</feature>
<protein>
    <submittedName>
        <fullName evidence="15">Cytochrome P450</fullName>
    </submittedName>
</protein>
<evidence type="ECO:0000256" key="12">
    <source>
        <dbReference type="PIRSR" id="PIRSR602401-1"/>
    </source>
</evidence>
<evidence type="ECO:0000256" key="14">
    <source>
        <dbReference type="SAM" id="Phobius"/>
    </source>
</evidence>
<comment type="cofactor">
    <cofactor evidence="1 12">
        <name>heme</name>
        <dbReference type="ChEBI" id="CHEBI:30413"/>
    </cofactor>
</comment>
<dbReference type="SUPFAM" id="SSF48264">
    <property type="entry name" value="Cytochrome P450"/>
    <property type="match status" value="1"/>
</dbReference>
<sequence length="512" mass="58193">MADLARSIVHTGVLSLSFLLILVATRLIYNIFFHPLRSFPGPLLARSTVLIKHRALLSGKVHIWQQELHAKYGPVVRYAPDEISFIDGTVWKEAYGYGAHNFPKDPRFYGLDAAEGNSPGLISSNNESHARQRKIVAHAFSDKALKEQESLLKSYAELLLKQLRKTIGRDGSSKVDLTQWYNFTTFDIMGDLTFGEPLHLLEDTTYTPWVSSIFGNTYLAVVALVLRAWGLEKYINRILPASIKEKRKVHQQHSITRVEKRLAKKTDRPDIWTYVLRNSGKANNEGLVLTKAEMHNNAGLFMFAGTETTATELSGMTYYLLKNPQRMARLTKEIRDAFTAYEDVTINKLSELKYLDACIHEGLRVYPPVAYGLPRAAPPGGANVNGQWVTGGTSVQFAQYAAYHSPANFKDPDDFVPERWLPEGQEEYGSDHKEAFQPFSFGPRNCLGKNLAYHEMRLVLASVLWAYDIELCEESQKWVADQECLVLWHKGPLMCKLRPVRDLLRRESWKLE</sequence>
<keyword evidence="9 12" id="KW-0408">Iron</keyword>
<dbReference type="PRINTS" id="PR00463">
    <property type="entry name" value="EP450I"/>
</dbReference>
<evidence type="ECO:0000313" key="16">
    <source>
        <dbReference type="Proteomes" id="UP000799324"/>
    </source>
</evidence>
<dbReference type="PROSITE" id="PS00086">
    <property type="entry name" value="CYTOCHROME_P450"/>
    <property type="match status" value="1"/>
</dbReference>
<reference evidence="15" key="1">
    <citation type="journal article" date="2020" name="Stud. Mycol.">
        <title>101 Dothideomycetes genomes: a test case for predicting lifestyles and emergence of pathogens.</title>
        <authorList>
            <person name="Haridas S."/>
            <person name="Albert R."/>
            <person name="Binder M."/>
            <person name="Bloem J."/>
            <person name="Labutti K."/>
            <person name="Salamov A."/>
            <person name="Andreopoulos B."/>
            <person name="Baker S."/>
            <person name="Barry K."/>
            <person name="Bills G."/>
            <person name="Bluhm B."/>
            <person name="Cannon C."/>
            <person name="Castanera R."/>
            <person name="Culley D."/>
            <person name="Daum C."/>
            <person name="Ezra D."/>
            <person name="Gonzalez J."/>
            <person name="Henrissat B."/>
            <person name="Kuo A."/>
            <person name="Liang C."/>
            <person name="Lipzen A."/>
            <person name="Lutzoni F."/>
            <person name="Magnuson J."/>
            <person name="Mondo S."/>
            <person name="Nolan M."/>
            <person name="Ohm R."/>
            <person name="Pangilinan J."/>
            <person name="Park H.-J."/>
            <person name="Ramirez L."/>
            <person name="Alfaro M."/>
            <person name="Sun H."/>
            <person name="Tritt A."/>
            <person name="Yoshinaga Y."/>
            <person name="Zwiers L.-H."/>
            <person name="Turgeon B."/>
            <person name="Goodwin S."/>
            <person name="Spatafora J."/>
            <person name="Crous P."/>
            <person name="Grigoriev I."/>
        </authorList>
    </citation>
    <scope>NUCLEOTIDE SEQUENCE</scope>
    <source>
        <strain evidence="15">CBS 122681</strain>
    </source>
</reference>
<dbReference type="GO" id="GO:0005506">
    <property type="term" value="F:iron ion binding"/>
    <property type="evidence" value="ECO:0007669"/>
    <property type="project" value="InterPro"/>
</dbReference>
<organism evidence="15 16">
    <name type="scientific">Lophiostoma macrostomum CBS 122681</name>
    <dbReference type="NCBI Taxonomy" id="1314788"/>
    <lineage>
        <taxon>Eukaryota</taxon>
        <taxon>Fungi</taxon>
        <taxon>Dikarya</taxon>
        <taxon>Ascomycota</taxon>
        <taxon>Pezizomycotina</taxon>
        <taxon>Dothideomycetes</taxon>
        <taxon>Pleosporomycetidae</taxon>
        <taxon>Pleosporales</taxon>
        <taxon>Lophiostomataceae</taxon>
        <taxon>Lophiostoma</taxon>
    </lineage>
</organism>
<dbReference type="Proteomes" id="UP000799324">
    <property type="component" value="Unassembled WGS sequence"/>
</dbReference>
<comment type="similarity">
    <text evidence="3 13">Belongs to the cytochrome P450 family.</text>
</comment>
<keyword evidence="16" id="KW-1185">Reference proteome</keyword>
<keyword evidence="4 12" id="KW-0349">Heme</keyword>
<evidence type="ECO:0000256" key="3">
    <source>
        <dbReference type="ARBA" id="ARBA00010617"/>
    </source>
</evidence>
<dbReference type="GO" id="GO:0020037">
    <property type="term" value="F:heme binding"/>
    <property type="evidence" value="ECO:0007669"/>
    <property type="project" value="InterPro"/>
</dbReference>
<evidence type="ECO:0000256" key="5">
    <source>
        <dbReference type="ARBA" id="ARBA00022692"/>
    </source>
</evidence>
<dbReference type="FunFam" id="1.10.630.10:FF:000047">
    <property type="entry name" value="Cytochrome P450 monooxygenase"/>
    <property type="match status" value="1"/>
</dbReference>
<gene>
    <name evidence="15" type="ORF">K491DRAFT_687178</name>
</gene>
<dbReference type="Gene3D" id="1.10.630.10">
    <property type="entry name" value="Cytochrome P450"/>
    <property type="match status" value="1"/>
</dbReference>
<dbReference type="PRINTS" id="PR00385">
    <property type="entry name" value="P450"/>
</dbReference>
<dbReference type="InterPro" id="IPR001128">
    <property type="entry name" value="Cyt_P450"/>
</dbReference>
<dbReference type="GO" id="GO:0004497">
    <property type="term" value="F:monooxygenase activity"/>
    <property type="evidence" value="ECO:0007669"/>
    <property type="project" value="UniProtKB-KW"/>
</dbReference>
<evidence type="ECO:0000256" key="7">
    <source>
        <dbReference type="ARBA" id="ARBA00022989"/>
    </source>
</evidence>
<dbReference type="PANTHER" id="PTHR24305:SF210">
    <property type="entry name" value="CYTOCHROME P450 MONOOXYGENASE ASQL-RELATED"/>
    <property type="match status" value="1"/>
</dbReference>
<dbReference type="InterPro" id="IPR017972">
    <property type="entry name" value="Cyt_P450_CS"/>
</dbReference>
<evidence type="ECO:0000256" key="11">
    <source>
        <dbReference type="ARBA" id="ARBA00023136"/>
    </source>
</evidence>
<dbReference type="InterPro" id="IPR036396">
    <property type="entry name" value="Cyt_P450_sf"/>
</dbReference>
<keyword evidence="7 14" id="KW-1133">Transmembrane helix</keyword>
<dbReference type="EMBL" id="MU004292">
    <property type="protein sequence ID" value="KAF2661779.1"/>
    <property type="molecule type" value="Genomic_DNA"/>
</dbReference>
<dbReference type="OrthoDB" id="1470350at2759"/>
<dbReference type="AlphaFoldDB" id="A0A6A6TNZ7"/>
<dbReference type="InterPro" id="IPR002401">
    <property type="entry name" value="Cyt_P450_E_grp-I"/>
</dbReference>
<comment type="subcellular location">
    <subcellularLocation>
        <location evidence="2">Membrane</location>
        <topology evidence="2">Single-pass membrane protein</topology>
    </subcellularLocation>
</comment>
<evidence type="ECO:0000313" key="15">
    <source>
        <dbReference type="EMBL" id="KAF2661779.1"/>
    </source>
</evidence>
<name>A0A6A6TNZ7_9PLEO</name>
<evidence type="ECO:0000256" key="9">
    <source>
        <dbReference type="ARBA" id="ARBA00023004"/>
    </source>
</evidence>
<evidence type="ECO:0000256" key="6">
    <source>
        <dbReference type="ARBA" id="ARBA00022723"/>
    </source>
</evidence>
<dbReference type="PANTHER" id="PTHR24305">
    <property type="entry name" value="CYTOCHROME P450"/>
    <property type="match status" value="1"/>
</dbReference>
<keyword evidence="10 13" id="KW-0503">Monooxygenase</keyword>
<accession>A0A6A6TNZ7</accession>
<evidence type="ECO:0000256" key="2">
    <source>
        <dbReference type="ARBA" id="ARBA00004167"/>
    </source>
</evidence>
<evidence type="ECO:0000256" key="13">
    <source>
        <dbReference type="RuleBase" id="RU000461"/>
    </source>
</evidence>
<dbReference type="InterPro" id="IPR050121">
    <property type="entry name" value="Cytochrome_P450_monoxygenase"/>
</dbReference>
<proteinExistence type="inferred from homology"/>
<keyword evidence="5 14" id="KW-0812">Transmembrane</keyword>
<evidence type="ECO:0000256" key="8">
    <source>
        <dbReference type="ARBA" id="ARBA00023002"/>
    </source>
</evidence>
<keyword evidence="6 12" id="KW-0479">Metal-binding</keyword>
<keyword evidence="8 13" id="KW-0560">Oxidoreductase</keyword>